<dbReference type="InterPro" id="IPR000253">
    <property type="entry name" value="FHA_dom"/>
</dbReference>
<dbReference type="SUPFAM" id="SSF49879">
    <property type="entry name" value="SMAD/FHA domain"/>
    <property type="match status" value="1"/>
</dbReference>
<dbReference type="InterPro" id="IPR001752">
    <property type="entry name" value="Kinesin_motor_dom"/>
</dbReference>
<evidence type="ECO:0000256" key="2">
    <source>
        <dbReference type="ARBA" id="ARBA00022490"/>
    </source>
</evidence>
<dbReference type="PROSITE" id="PS00411">
    <property type="entry name" value="KINESIN_MOTOR_1"/>
    <property type="match status" value="1"/>
</dbReference>
<evidence type="ECO:0000259" key="13">
    <source>
        <dbReference type="PROSITE" id="PS50067"/>
    </source>
</evidence>
<keyword evidence="2" id="KW-0963">Cytoplasm</keyword>
<feature type="region of interest" description="Disordered" evidence="11">
    <location>
        <begin position="1"/>
        <end position="26"/>
    </location>
</feature>
<dbReference type="CDD" id="cd01365">
    <property type="entry name" value="KISc_KIF1A_KIF1B"/>
    <property type="match status" value="1"/>
</dbReference>
<dbReference type="GO" id="GO:0008017">
    <property type="term" value="F:microtubule binding"/>
    <property type="evidence" value="ECO:0007669"/>
    <property type="project" value="InterPro"/>
</dbReference>
<dbReference type="SUPFAM" id="SSF52540">
    <property type="entry name" value="P-loop containing nucleoside triphosphate hydrolases"/>
    <property type="match status" value="1"/>
</dbReference>
<dbReference type="PANTHER" id="PTHR47117">
    <property type="entry name" value="STAR-RELATED LIPID TRANSFER PROTEIN 9"/>
    <property type="match status" value="1"/>
</dbReference>
<dbReference type="Pfam" id="PF23313">
    <property type="entry name" value="4HB_KIF14"/>
    <property type="match status" value="1"/>
</dbReference>
<dbReference type="SMART" id="SM00240">
    <property type="entry name" value="FHA"/>
    <property type="match status" value="1"/>
</dbReference>
<keyword evidence="7 9" id="KW-0505">Motor protein</keyword>
<dbReference type="PROSITE" id="PS50006">
    <property type="entry name" value="FHA_DOMAIN"/>
    <property type="match status" value="1"/>
</dbReference>
<dbReference type="InterPro" id="IPR036961">
    <property type="entry name" value="Kinesin_motor_dom_sf"/>
</dbReference>
<dbReference type="Pfam" id="PF16183">
    <property type="entry name" value="Kinesin_assoc"/>
    <property type="match status" value="1"/>
</dbReference>
<dbReference type="GO" id="GO:0005874">
    <property type="term" value="C:microtubule"/>
    <property type="evidence" value="ECO:0007669"/>
    <property type="project" value="UniProtKB-KW"/>
</dbReference>
<dbReference type="SMART" id="SM00129">
    <property type="entry name" value="KISc"/>
    <property type="match status" value="1"/>
</dbReference>
<evidence type="ECO:0000256" key="10">
    <source>
        <dbReference type="SAM" id="Coils"/>
    </source>
</evidence>
<feature type="coiled-coil region" evidence="10">
    <location>
        <begin position="873"/>
        <end position="962"/>
    </location>
</feature>
<dbReference type="FunFam" id="3.40.850.10:FF:000042">
    <property type="entry name" value="Kinesin family member 14"/>
    <property type="match status" value="1"/>
</dbReference>
<dbReference type="InterPro" id="IPR019821">
    <property type="entry name" value="Kinesin_motor_CS"/>
</dbReference>
<dbReference type="PROSITE" id="PS50067">
    <property type="entry name" value="KINESIN_MOTOR_2"/>
    <property type="match status" value="1"/>
</dbReference>
<dbReference type="Pfam" id="PF00498">
    <property type="entry name" value="FHA"/>
    <property type="match status" value="1"/>
</dbReference>
<evidence type="ECO:0000256" key="7">
    <source>
        <dbReference type="ARBA" id="ARBA00023175"/>
    </source>
</evidence>
<feature type="compositionally biased region" description="Basic and acidic residues" evidence="11">
    <location>
        <begin position="1480"/>
        <end position="1505"/>
    </location>
</feature>
<dbReference type="Proteomes" id="UP000694722">
    <property type="component" value="Unplaced"/>
</dbReference>
<keyword evidence="4 9" id="KW-0547">Nucleotide-binding</keyword>
<feature type="coiled-coil region" evidence="10">
    <location>
        <begin position="700"/>
        <end position="784"/>
    </location>
</feature>
<evidence type="ECO:0000256" key="9">
    <source>
        <dbReference type="PROSITE-ProRule" id="PRU00283"/>
    </source>
</evidence>
<dbReference type="Gene3D" id="2.60.200.20">
    <property type="match status" value="1"/>
</dbReference>
<accession>A0A8D1EUR1</accession>
<evidence type="ECO:0000256" key="4">
    <source>
        <dbReference type="ARBA" id="ARBA00022741"/>
    </source>
</evidence>
<proteinExistence type="inferred from homology"/>
<dbReference type="InterPro" id="IPR027417">
    <property type="entry name" value="P-loop_NTPase"/>
</dbReference>
<evidence type="ECO:0000256" key="6">
    <source>
        <dbReference type="ARBA" id="ARBA00023054"/>
    </source>
</evidence>
<feature type="domain" description="Kinesin motor" evidence="13">
    <location>
        <begin position="349"/>
        <end position="692"/>
    </location>
</feature>
<evidence type="ECO:0008006" key="16">
    <source>
        <dbReference type="Google" id="ProtNLM"/>
    </source>
</evidence>
<evidence type="ECO:0000256" key="5">
    <source>
        <dbReference type="ARBA" id="ARBA00022840"/>
    </source>
</evidence>
<dbReference type="GO" id="GO:0003777">
    <property type="term" value="F:microtubule motor activity"/>
    <property type="evidence" value="ECO:0007669"/>
    <property type="project" value="InterPro"/>
</dbReference>
<evidence type="ECO:0000313" key="14">
    <source>
        <dbReference type="Ensembl" id="ENSSSCP00040027324.1"/>
    </source>
</evidence>
<keyword evidence="6 10" id="KW-0175">Coiled coil</keyword>
<evidence type="ECO:0000259" key="12">
    <source>
        <dbReference type="PROSITE" id="PS50006"/>
    </source>
</evidence>
<feature type="region of interest" description="Disordered" evidence="11">
    <location>
        <begin position="1474"/>
        <end position="1535"/>
    </location>
</feature>
<dbReference type="PRINTS" id="PR00380">
    <property type="entry name" value="KINESINHEAVY"/>
</dbReference>
<feature type="domain" description="FHA" evidence="12">
    <location>
        <begin position="816"/>
        <end position="867"/>
    </location>
</feature>
<evidence type="ECO:0000256" key="3">
    <source>
        <dbReference type="ARBA" id="ARBA00022701"/>
    </source>
</evidence>
<reference evidence="14" key="1">
    <citation type="submission" date="2025-08" db="UniProtKB">
        <authorList>
            <consortium name="Ensembl"/>
        </authorList>
    </citation>
    <scope>IDENTIFICATION</scope>
</reference>
<comment type="subcellular location">
    <subcellularLocation>
        <location evidence="1">Cytoplasm</location>
        <location evidence="1">Cytoskeleton</location>
    </subcellularLocation>
</comment>
<dbReference type="Gene3D" id="3.40.850.10">
    <property type="entry name" value="Kinesin motor domain"/>
    <property type="match status" value="1"/>
</dbReference>
<dbReference type="InterPro" id="IPR056523">
    <property type="entry name" value="4HB_KIF14"/>
</dbReference>
<dbReference type="InterPro" id="IPR032405">
    <property type="entry name" value="Kinesin_assoc"/>
</dbReference>
<dbReference type="Ensembl" id="ENSSSCT00040064695.1">
    <property type="protein sequence ID" value="ENSSSCP00040027324.1"/>
    <property type="gene ID" value="ENSSSCG00040048054.1"/>
</dbReference>
<organism evidence="14 15">
    <name type="scientific">Sus scrofa</name>
    <name type="common">Pig</name>
    <dbReference type="NCBI Taxonomy" id="9823"/>
    <lineage>
        <taxon>Eukaryota</taxon>
        <taxon>Metazoa</taxon>
        <taxon>Chordata</taxon>
        <taxon>Craniata</taxon>
        <taxon>Vertebrata</taxon>
        <taxon>Euteleostomi</taxon>
        <taxon>Mammalia</taxon>
        <taxon>Eutheria</taxon>
        <taxon>Laurasiatheria</taxon>
        <taxon>Artiodactyla</taxon>
        <taxon>Suina</taxon>
        <taxon>Suidae</taxon>
        <taxon>Sus</taxon>
    </lineage>
</organism>
<dbReference type="Pfam" id="PF00225">
    <property type="entry name" value="Kinesin"/>
    <property type="match status" value="1"/>
</dbReference>
<name>A0A8D1EUR1_PIG</name>
<dbReference type="CDD" id="cd22707">
    <property type="entry name" value="FHA_KIF14"/>
    <property type="match status" value="1"/>
</dbReference>
<dbReference type="InterPro" id="IPR008984">
    <property type="entry name" value="SMAD_FHA_dom_sf"/>
</dbReference>
<dbReference type="GO" id="GO:0007018">
    <property type="term" value="P:microtubule-based movement"/>
    <property type="evidence" value="ECO:0007669"/>
    <property type="project" value="InterPro"/>
</dbReference>
<dbReference type="GO" id="GO:0005524">
    <property type="term" value="F:ATP binding"/>
    <property type="evidence" value="ECO:0007669"/>
    <property type="project" value="UniProtKB-UniRule"/>
</dbReference>
<feature type="region of interest" description="Disordered" evidence="11">
    <location>
        <begin position="237"/>
        <end position="289"/>
    </location>
</feature>
<sequence length="1535" mass="168838">MSVYTAHNTRSDSTLLGAPSSRSSSLRVLTAGSRRKLHSTSDVSNCENDDPLSRSTSKIRDINRTYVISACKKAEDRPLSPDPEGKLTLQRRVTRCKEPAPLGSELGDTAEKTAETSLALLQRTQTDSSEKWKTVQSVGGETEKNCALPGAGADVKTVNNDQSFFAVPSAPLPVNPNGIDVKADEKYKETLSTRRGAGGNRALKSLTDRAPVGPRSQMAVAGSGCLAVKPLPSKVDVRASGPGNLHPRSTGPNSGKLSDKLGSLEKRAPSKCNTEPRLAPKRGVPQPESPATWVLKSRVPRLQVQHTPQSPLLASKRERLQEKTFLLEGETTLQKTFAETDPLKVENCQVTVAIRVRPFSKREKSAEEPQVVFTNGKEVAVEHPGKRQVHTFTYDLSFWSVDERHPSFASQAAVYQALAAPLLEQAFGGFNTCLFAYGQTGSGKSYTMMGFNEEAGIIPRFCEDLFAQVAKKQTQEVSYHLEMSYFEVYNEKIHDLLVCKGENGQRKPTLRVREHPASGPYVEGLSTNVVSSYSDIQIWLELGNKQKATAATGMNDKSSRSHTVLTLMMTQTKTEFVEGEELDHRIRSRINLVDLAGSERCWVTQSSGERLREGVSINKSLLTLGKVVSALSEQAGGKRAFIPYRESVLTWLLKESLSGNSKTSMVATISPAASSVEETLSTLRYAAQARTIVNVAKVNEDMSARLIRELKAEIEKLKAARRNSQNIDPERYRLCRQEITSLRMKLHQQERDMAEMQRMWKEKLEQAEQRKLQVTKELQKAGITLQMDNRLPNLVNLSEDPQLSEILLYVIKEGATTVGKDKPDSRHDIRLSGVLIAEHHCTINNCDGTVTVTPAGEAKTYVNGKLISQPTVLHHAELKEESQRKKMQEINNQKANHKIEELEKAKQRFEQEIYVNKKRLEMEALATKQALEDHRIRHAKILEALEIEKQRIAKEVQLLQQNQSNRDKTLTIQPNWSCMKLSLMIQEANAISNKLKKNYVFGRHEVGDKGSSSDTYIQVRNLQLGISTVWSLEKFESKLAAMKELYESHGDNRTDDAFCDPEDEWEPDITNVPASSFSRRRSRSLMKNRRVSGCLQGLEARSAQDLRCSHPAGVLGNSSHVSPASAESFLPGVCKELIGSSLELLGQSYDEENTMADSLIRNFLKIHDGVLAISKAHGEQDEDGPCNLFSDRANQYLTVQVASAFEQLAVLVTHWLSGVLPGAGPEGLPDELRQEVRNLGACLQVFLQGCSSDISSMVTEAQVQVTRMVRRAVGHMGQLAALAGAELRLLGSSTGGVAGLQDDFAAALCDGVGLGITSLLDAGLEKAKELQDELLGQSPQNEVARQMETNALGLIGSFENLCAEWKTKSCQTQVQEDDSGCRDLKKMVNLAPEFLKLKRCLEQTIQIVISTLKGRPADVPLLKDCVESLRSSARGLRGDQSTGSEGHGELESRAASLLLGFELVERPGVLEPRAACGQDPRAEGHEQQGSRPGPRRDRGVPKRVYELQGPVPGGSGQGRPGEDVPAGPGGQWGAV</sequence>
<comment type="similarity">
    <text evidence="9">Belongs to the TRAFAC class myosin-kinesin ATPase superfamily. Kinesin family.</text>
</comment>
<feature type="binding site" evidence="9">
    <location>
        <begin position="438"/>
        <end position="445"/>
    </location>
    <ligand>
        <name>ATP</name>
        <dbReference type="ChEBI" id="CHEBI:30616"/>
    </ligand>
</feature>
<keyword evidence="8" id="KW-0206">Cytoskeleton</keyword>
<feature type="compositionally biased region" description="Basic and acidic residues" evidence="11">
    <location>
        <begin position="257"/>
        <end position="268"/>
    </location>
</feature>
<evidence type="ECO:0000313" key="15">
    <source>
        <dbReference type="Proteomes" id="UP000694722"/>
    </source>
</evidence>
<keyword evidence="5 9" id="KW-0067">ATP-binding</keyword>
<evidence type="ECO:0000256" key="11">
    <source>
        <dbReference type="SAM" id="MobiDB-lite"/>
    </source>
</evidence>
<evidence type="ECO:0000256" key="8">
    <source>
        <dbReference type="ARBA" id="ARBA00023212"/>
    </source>
</evidence>
<protein>
    <recommendedName>
        <fullName evidence="16">Kinesin family member 14</fullName>
    </recommendedName>
</protein>
<evidence type="ECO:0000256" key="1">
    <source>
        <dbReference type="ARBA" id="ARBA00004245"/>
    </source>
</evidence>
<dbReference type="PANTHER" id="PTHR47117:SF7">
    <property type="entry name" value="KINESIN-LIKE PROTEIN KIF14"/>
    <property type="match status" value="1"/>
</dbReference>
<keyword evidence="3" id="KW-0493">Microtubule</keyword>